<gene>
    <name evidence="6" type="primary">rdgC</name>
    <name evidence="7" type="ORF">EC912_102580</name>
</gene>
<name>A0A4R3YUK9_9GAMM</name>
<reference evidence="7 8" key="1">
    <citation type="submission" date="2019-03" db="EMBL/GenBank/DDBJ databases">
        <title>Above-ground endophytic microbial communities from plants in different locations in the United States.</title>
        <authorList>
            <person name="Frank C."/>
        </authorList>
    </citation>
    <scope>NUCLEOTIDE SEQUENCE [LARGE SCALE GENOMIC DNA]</scope>
    <source>
        <strain evidence="7 8">LP_13_YM</strain>
    </source>
</reference>
<evidence type="ECO:0000256" key="2">
    <source>
        <dbReference type="ARBA" id="ARBA00008657"/>
    </source>
</evidence>
<dbReference type="GO" id="GO:0006310">
    <property type="term" value="P:DNA recombination"/>
    <property type="evidence" value="ECO:0007669"/>
    <property type="project" value="UniProtKB-UniRule"/>
</dbReference>
<evidence type="ECO:0000256" key="4">
    <source>
        <dbReference type="ARBA" id="ARBA00022490"/>
    </source>
</evidence>
<keyword evidence="8" id="KW-1185">Reference proteome</keyword>
<dbReference type="HAMAP" id="MF_00194">
    <property type="entry name" value="RdgC"/>
    <property type="match status" value="1"/>
</dbReference>
<dbReference type="GO" id="GO:0005737">
    <property type="term" value="C:cytoplasm"/>
    <property type="evidence" value="ECO:0007669"/>
    <property type="project" value="UniProtKB-UniRule"/>
</dbReference>
<evidence type="ECO:0000256" key="6">
    <source>
        <dbReference type="HAMAP-Rule" id="MF_00194"/>
    </source>
</evidence>
<evidence type="ECO:0000256" key="1">
    <source>
        <dbReference type="ARBA" id="ARBA00004453"/>
    </source>
</evidence>
<comment type="caution">
    <text evidence="7">The sequence shown here is derived from an EMBL/GenBank/DDBJ whole genome shotgun (WGS) entry which is preliminary data.</text>
</comment>
<accession>A0A4R3YUK9</accession>
<evidence type="ECO:0000313" key="7">
    <source>
        <dbReference type="EMBL" id="TCV96230.1"/>
    </source>
</evidence>
<dbReference type="EMBL" id="SMCS01000002">
    <property type="protein sequence ID" value="TCV96230.1"/>
    <property type="molecule type" value="Genomic_DNA"/>
</dbReference>
<keyword evidence="5 6" id="KW-0233">DNA recombination</keyword>
<dbReference type="GO" id="GO:0003690">
    <property type="term" value="F:double-stranded DNA binding"/>
    <property type="evidence" value="ECO:0007669"/>
    <property type="project" value="TreeGrafter"/>
</dbReference>
<dbReference type="InterPro" id="IPR007476">
    <property type="entry name" value="RdgC"/>
</dbReference>
<protein>
    <recommendedName>
        <fullName evidence="3 6">Recombination-associated protein RdgC</fullName>
    </recommendedName>
</protein>
<evidence type="ECO:0000256" key="3">
    <source>
        <dbReference type="ARBA" id="ARBA00022296"/>
    </source>
</evidence>
<sequence length="317" mass="35764">MPSVPVTYSNEIRPRMFFRNLTLFRFSAPVAADLERLEEALPEHRLRPVGPLEMSTRGFISPLGRNEEALTHNVSHNTMVTVGGEDKLLPAAVVNDELSRRVQKIAEEEGRKISGRERKRMKDDVMNELLPRAFVRSSRMSAYADKKHGWLVLDTSSRKSAENALTQIREALGSFPAVPLAPEESPRVLMTDWVSSGDLPAGLALGDECELRDPATAAGAIARCRRQDLDTDEIREHLRNGKQVFQLGLIFDDRITFTLGEDLILRKIRFTDVVLDEQGDSHESQAAEMDANFALMALEFDRLLGKLEEWFKLPRPE</sequence>
<evidence type="ECO:0000256" key="5">
    <source>
        <dbReference type="ARBA" id="ARBA00023172"/>
    </source>
</evidence>
<dbReference type="Proteomes" id="UP000295645">
    <property type="component" value="Unassembled WGS sequence"/>
</dbReference>
<dbReference type="PANTHER" id="PTHR38103:SF1">
    <property type="entry name" value="RECOMBINATION-ASSOCIATED PROTEIN RDGC"/>
    <property type="match status" value="1"/>
</dbReference>
<comment type="function">
    <text evidence="6">May be involved in recombination.</text>
</comment>
<dbReference type="GO" id="GO:0043590">
    <property type="term" value="C:bacterial nucleoid"/>
    <property type="evidence" value="ECO:0007669"/>
    <property type="project" value="TreeGrafter"/>
</dbReference>
<evidence type="ECO:0000313" key="8">
    <source>
        <dbReference type="Proteomes" id="UP000295645"/>
    </source>
</evidence>
<dbReference type="NCBIfam" id="NF001464">
    <property type="entry name" value="PRK00321.1-5"/>
    <property type="match status" value="1"/>
</dbReference>
<proteinExistence type="inferred from homology"/>
<keyword evidence="4 6" id="KW-0963">Cytoplasm</keyword>
<dbReference type="GO" id="GO:0000018">
    <property type="term" value="P:regulation of DNA recombination"/>
    <property type="evidence" value="ECO:0007669"/>
    <property type="project" value="TreeGrafter"/>
</dbReference>
<organism evidence="7 8">
    <name type="scientific">Luteibacter rhizovicinus</name>
    <dbReference type="NCBI Taxonomy" id="242606"/>
    <lineage>
        <taxon>Bacteria</taxon>
        <taxon>Pseudomonadati</taxon>
        <taxon>Pseudomonadota</taxon>
        <taxon>Gammaproteobacteria</taxon>
        <taxon>Lysobacterales</taxon>
        <taxon>Rhodanobacteraceae</taxon>
        <taxon>Luteibacter</taxon>
    </lineage>
</organism>
<comment type="subcellular location">
    <subcellularLocation>
        <location evidence="1 6">Cytoplasm</location>
        <location evidence="1 6">Nucleoid</location>
    </subcellularLocation>
</comment>
<dbReference type="Pfam" id="PF04381">
    <property type="entry name" value="RdgC"/>
    <property type="match status" value="1"/>
</dbReference>
<comment type="similarity">
    <text evidence="2 6">Belongs to the RdgC family.</text>
</comment>
<dbReference type="PANTHER" id="PTHR38103">
    <property type="entry name" value="RECOMBINATION-ASSOCIATED PROTEIN RDGC"/>
    <property type="match status" value="1"/>
</dbReference>
<dbReference type="AlphaFoldDB" id="A0A4R3YUK9"/>